<comment type="caution">
    <text evidence="3">The sequence shown here is derived from an EMBL/GenBank/DDBJ whole genome shotgun (WGS) entry which is preliminary data.</text>
</comment>
<sequence length="146" mass="16720">MKPKLIIVSIAIAAMVTSAMAEEPDSVYIMPFAETHNTGRSGMKLKWSSDGENWEMLCDGRTVIRSDWGSWKTMINPCIERTADGEYLATWQISKSGQIYAQAKSENLITWERQRYFEKKKQIATKHSPIVKIGYNEMQAVINHFQ</sequence>
<dbReference type="AlphaFoldDB" id="A0A642PU44"/>
<dbReference type="InterPro" id="IPR023296">
    <property type="entry name" value="Glyco_hydro_beta-prop_sf"/>
</dbReference>
<dbReference type="Pfam" id="PF22847">
    <property type="entry name" value="BT_3657-like_N"/>
    <property type="match status" value="1"/>
</dbReference>
<proteinExistence type="predicted"/>
<gene>
    <name evidence="3" type="ORF">F2Y81_19555</name>
</gene>
<evidence type="ECO:0000256" key="1">
    <source>
        <dbReference type="SAM" id="SignalP"/>
    </source>
</evidence>
<dbReference type="RefSeq" id="WP_149920379.1">
    <property type="nucleotide sequence ID" value="NZ_VVYV01000037.1"/>
</dbReference>
<name>A0A642PU44_9BACE</name>
<keyword evidence="1" id="KW-0732">Signal</keyword>
<organism evidence="3 4">
    <name type="scientific">Bacteroides cellulosilyticus</name>
    <dbReference type="NCBI Taxonomy" id="246787"/>
    <lineage>
        <taxon>Bacteria</taxon>
        <taxon>Pseudomonadati</taxon>
        <taxon>Bacteroidota</taxon>
        <taxon>Bacteroidia</taxon>
        <taxon>Bacteroidales</taxon>
        <taxon>Bacteroidaceae</taxon>
        <taxon>Bacteroides</taxon>
    </lineage>
</organism>
<evidence type="ECO:0000259" key="2">
    <source>
        <dbReference type="Pfam" id="PF22847"/>
    </source>
</evidence>
<protein>
    <recommendedName>
        <fullName evidence="2">Arabinosidase BT-3657-like N-terminal domain-containing protein</fullName>
    </recommendedName>
</protein>
<dbReference type="SUPFAM" id="SSF75005">
    <property type="entry name" value="Arabinanase/levansucrase/invertase"/>
    <property type="match status" value="1"/>
</dbReference>
<evidence type="ECO:0000313" key="4">
    <source>
        <dbReference type="Proteomes" id="UP000448877"/>
    </source>
</evidence>
<dbReference type="Gene3D" id="2.115.10.20">
    <property type="entry name" value="Glycosyl hydrolase domain, family 43"/>
    <property type="match status" value="1"/>
</dbReference>
<feature type="chain" id="PRO_5024826715" description="Arabinosidase BT-3657-like N-terminal domain-containing protein" evidence="1">
    <location>
        <begin position="22"/>
        <end position="146"/>
    </location>
</feature>
<dbReference type="InterPro" id="IPR055133">
    <property type="entry name" value="BT_3657-like_N"/>
</dbReference>
<dbReference type="Proteomes" id="UP000448877">
    <property type="component" value="Unassembled WGS sequence"/>
</dbReference>
<feature type="signal peptide" evidence="1">
    <location>
        <begin position="1"/>
        <end position="21"/>
    </location>
</feature>
<evidence type="ECO:0000313" key="3">
    <source>
        <dbReference type="EMBL" id="KAA5414919.1"/>
    </source>
</evidence>
<feature type="domain" description="Arabinosidase BT-3657-like N-terminal" evidence="2">
    <location>
        <begin position="9"/>
        <end position="124"/>
    </location>
</feature>
<accession>A0A642PU44</accession>
<dbReference type="EMBL" id="VVYV01000037">
    <property type="protein sequence ID" value="KAA5414919.1"/>
    <property type="molecule type" value="Genomic_DNA"/>
</dbReference>
<reference evidence="3 4" key="1">
    <citation type="journal article" date="2019" name="Nat. Med.">
        <title>A library of human gut bacterial isolates paired with longitudinal multiomics data enables mechanistic microbiome research.</title>
        <authorList>
            <person name="Poyet M."/>
            <person name="Groussin M."/>
            <person name="Gibbons S.M."/>
            <person name="Avila-Pacheco J."/>
            <person name="Jiang X."/>
            <person name="Kearney S.M."/>
            <person name="Perrotta A.R."/>
            <person name="Berdy B."/>
            <person name="Zhao S."/>
            <person name="Lieberman T.D."/>
            <person name="Swanson P.K."/>
            <person name="Smith M."/>
            <person name="Roesemann S."/>
            <person name="Alexander J.E."/>
            <person name="Rich S.A."/>
            <person name="Livny J."/>
            <person name="Vlamakis H."/>
            <person name="Clish C."/>
            <person name="Bullock K."/>
            <person name="Deik A."/>
            <person name="Scott J."/>
            <person name="Pierce K.A."/>
            <person name="Xavier R.J."/>
            <person name="Alm E.J."/>
        </authorList>
    </citation>
    <scope>NUCLEOTIDE SEQUENCE [LARGE SCALE GENOMIC DNA]</scope>
    <source>
        <strain evidence="3 4">BIOML-A6</strain>
    </source>
</reference>